<dbReference type="EMBL" id="CM029042">
    <property type="protein sequence ID" value="KAG2615401.1"/>
    <property type="molecule type" value="Genomic_DNA"/>
</dbReference>
<name>A0A8T0TTV0_PANVG</name>
<dbReference type="AlphaFoldDB" id="A0A8T0TTV0"/>
<dbReference type="Proteomes" id="UP000823388">
    <property type="component" value="Chromosome 3N"/>
</dbReference>
<dbReference type="Gene3D" id="1.20.1280.50">
    <property type="match status" value="1"/>
</dbReference>
<reference evidence="3" key="1">
    <citation type="submission" date="2020-05" db="EMBL/GenBank/DDBJ databases">
        <title>WGS assembly of Panicum virgatum.</title>
        <authorList>
            <person name="Lovell J.T."/>
            <person name="Jenkins J."/>
            <person name="Shu S."/>
            <person name="Juenger T.E."/>
            <person name="Schmutz J."/>
        </authorList>
    </citation>
    <scope>NUCLEOTIDE SEQUENCE</scope>
    <source>
        <strain evidence="3">AP13</strain>
    </source>
</reference>
<evidence type="ECO:0000313" key="4">
    <source>
        <dbReference type="Proteomes" id="UP000823388"/>
    </source>
</evidence>
<dbReference type="InterPro" id="IPR036047">
    <property type="entry name" value="F-box-like_dom_sf"/>
</dbReference>
<keyword evidence="4" id="KW-1185">Reference proteome</keyword>
<dbReference type="PANTHER" id="PTHR34223:SF51">
    <property type="entry name" value="OS06G0556300 PROTEIN"/>
    <property type="match status" value="1"/>
</dbReference>
<dbReference type="PANTHER" id="PTHR34223">
    <property type="entry name" value="OS11G0201299 PROTEIN"/>
    <property type="match status" value="1"/>
</dbReference>
<dbReference type="InterPro" id="IPR001810">
    <property type="entry name" value="F-box_dom"/>
</dbReference>
<dbReference type="SUPFAM" id="SSF81383">
    <property type="entry name" value="F-box domain"/>
    <property type="match status" value="1"/>
</dbReference>
<feature type="region of interest" description="Disordered" evidence="1">
    <location>
        <begin position="26"/>
        <end position="68"/>
    </location>
</feature>
<protein>
    <recommendedName>
        <fullName evidence="2">F-box domain-containing protein</fullName>
    </recommendedName>
</protein>
<evidence type="ECO:0000313" key="3">
    <source>
        <dbReference type="EMBL" id="KAG2615401.1"/>
    </source>
</evidence>
<dbReference type="CDD" id="cd09917">
    <property type="entry name" value="F-box_SF"/>
    <property type="match status" value="1"/>
</dbReference>
<evidence type="ECO:0000256" key="1">
    <source>
        <dbReference type="SAM" id="MobiDB-lite"/>
    </source>
</evidence>
<feature type="domain" description="F-box" evidence="2">
    <location>
        <begin position="68"/>
        <end position="104"/>
    </location>
</feature>
<accession>A0A8T0TTV0</accession>
<dbReference type="InterPro" id="IPR053197">
    <property type="entry name" value="F-box_SCFL_complex_component"/>
</dbReference>
<dbReference type="PROSITE" id="PS50181">
    <property type="entry name" value="FBOX"/>
    <property type="match status" value="1"/>
</dbReference>
<organism evidence="3 4">
    <name type="scientific">Panicum virgatum</name>
    <name type="common">Blackwell switchgrass</name>
    <dbReference type="NCBI Taxonomy" id="38727"/>
    <lineage>
        <taxon>Eukaryota</taxon>
        <taxon>Viridiplantae</taxon>
        <taxon>Streptophyta</taxon>
        <taxon>Embryophyta</taxon>
        <taxon>Tracheophyta</taxon>
        <taxon>Spermatophyta</taxon>
        <taxon>Magnoliopsida</taxon>
        <taxon>Liliopsida</taxon>
        <taxon>Poales</taxon>
        <taxon>Poaceae</taxon>
        <taxon>PACMAD clade</taxon>
        <taxon>Panicoideae</taxon>
        <taxon>Panicodae</taxon>
        <taxon>Paniceae</taxon>
        <taxon>Panicinae</taxon>
        <taxon>Panicum</taxon>
        <taxon>Panicum sect. Hiantes</taxon>
    </lineage>
</organism>
<sequence>MDPATIPISQENLSFALPNAPQFPFHFHPSRVSPTIGGRKKGQGKMTEPPPEQRTRKKGKRGERSSAAARFAALPPDVRERILALLPYWDVIQLYGVCRAWRRLRLHTTTPVVDIDLRDLLMVDGCTIYEAAIYGLRVALGDERRSRPVEMLDLTYCSGDRDMRTHADNLMERVQPHRIRISLARSCALTTGELLDAFFRRLDRWVMYVPFLAGELELRGGDHRVPMIDGTGAELLDVLSLSQAVLKDAPRLRSLRSLTLSGVTVAVPLVPGEWCPLLERLRIEDCRVERRAVVVLLPRLKLLAMEDVDVGSAGREDAPFGDVAVDAPELEELAVSCSTRWAVDYRSFAVRAPALRRLRWREQFAQCVRVDVGNPGSVSEGTIEFTANGECEMKLFRAQMMKMLRGLLPDLTPNSIADVARPYMKLDIRTTVDEDTGGEVIQEEKLTCDIGGLLMSRPT</sequence>
<gene>
    <name evidence="3" type="ORF">PVAP13_3NG060200</name>
</gene>
<evidence type="ECO:0000259" key="2">
    <source>
        <dbReference type="PROSITE" id="PS50181"/>
    </source>
</evidence>
<comment type="caution">
    <text evidence="3">The sequence shown here is derived from an EMBL/GenBank/DDBJ whole genome shotgun (WGS) entry which is preliminary data.</text>
</comment>
<proteinExistence type="predicted"/>